<keyword evidence="3 4" id="KW-0413">Isomerase</keyword>
<dbReference type="EC" id="5.3.1.1" evidence="4"/>
<keyword evidence="4" id="KW-0324">Glycolysis</keyword>
<comment type="subunit">
    <text evidence="2">Homodimer.</text>
</comment>
<dbReference type="GO" id="GO:0005829">
    <property type="term" value="C:cytosol"/>
    <property type="evidence" value="ECO:0007669"/>
    <property type="project" value="TreeGrafter"/>
</dbReference>
<dbReference type="Gene3D" id="3.20.20.70">
    <property type="entry name" value="Aldolase class I"/>
    <property type="match status" value="1"/>
</dbReference>
<protein>
    <recommendedName>
        <fullName evidence="4">Triosephosphate isomerase</fullName>
        <ecNumber evidence="4">5.3.1.1</ecNumber>
    </recommendedName>
</protein>
<comment type="pathway">
    <text evidence="4">Carbohydrate degradation; glycolysis; D-glyceraldehyde 3-phosphate from glycerone phosphate: step 1/1.</text>
</comment>
<evidence type="ECO:0000256" key="2">
    <source>
        <dbReference type="ARBA" id="ARBA00011738"/>
    </source>
</evidence>
<dbReference type="GO" id="GO:0019563">
    <property type="term" value="P:glycerol catabolic process"/>
    <property type="evidence" value="ECO:0007669"/>
    <property type="project" value="TreeGrafter"/>
</dbReference>
<evidence type="ECO:0000313" key="5">
    <source>
        <dbReference type="EMBL" id="KAF2864429.1"/>
    </source>
</evidence>
<accession>A0A6A7CBM1</accession>
<evidence type="ECO:0000256" key="3">
    <source>
        <dbReference type="ARBA" id="ARBA00023235"/>
    </source>
</evidence>
<dbReference type="PANTHER" id="PTHR21139">
    <property type="entry name" value="TRIOSEPHOSPHATE ISOMERASE"/>
    <property type="match status" value="1"/>
</dbReference>
<dbReference type="Proteomes" id="UP000799421">
    <property type="component" value="Unassembled WGS sequence"/>
</dbReference>
<dbReference type="InterPro" id="IPR000652">
    <property type="entry name" value="Triosephosphate_isomerase"/>
</dbReference>
<proteinExistence type="inferred from homology"/>
<sequence length="253" mass="27239">MAPIPTPDKSKPLLAVSTKMYFDLEKTKHYTNTLTSLHPKNIHLLLVPDFLSLPSVIATAKGSQVMIGAQNCSDQDFGAYTGEVSPRNLAQMGVEYVEVGHAERRKLFGETDELIGKKVAAVVRNGMIPLICIGETSQSSILSQAVGMAVEECRAQVQAALKLIDDDQDVVFAYEPVWAIGADKPAGADHIVMVGQNLKDLVKGRKGRVGFLYGGSAGPGTWESVKDGVDGLFLGRFAHDENNLKKVVQEMGG</sequence>
<organism evidence="5 6">
    <name type="scientific">Piedraia hortae CBS 480.64</name>
    <dbReference type="NCBI Taxonomy" id="1314780"/>
    <lineage>
        <taxon>Eukaryota</taxon>
        <taxon>Fungi</taxon>
        <taxon>Dikarya</taxon>
        <taxon>Ascomycota</taxon>
        <taxon>Pezizomycotina</taxon>
        <taxon>Dothideomycetes</taxon>
        <taxon>Dothideomycetidae</taxon>
        <taxon>Capnodiales</taxon>
        <taxon>Piedraiaceae</taxon>
        <taxon>Piedraia</taxon>
    </lineage>
</organism>
<dbReference type="CDD" id="cd00311">
    <property type="entry name" value="TIM"/>
    <property type="match status" value="1"/>
</dbReference>
<keyword evidence="6" id="KW-1185">Reference proteome</keyword>
<evidence type="ECO:0000256" key="1">
    <source>
        <dbReference type="ARBA" id="ARBA00007422"/>
    </source>
</evidence>
<dbReference type="InterPro" id="IPR013785">
    <property type="entry name" value="Aldolase_TIM"/>
</dbReference>
<dbReference type="GO" id="GO:0004807">
    <property type="term" value="F:triose-phosphate isomerase activity"/>
    <property type="evidence" value="ECO:0007669"/>
    <property type="project" value="UniProtKB-EC"/>
</dbReference>
<keyword evidence="4" id="KW-0312">Gluconeogenesis</keyword>
<dbReference type="SUPFAM" id="SSF51351">
    <property type="entry name" value="Triosephosphate isomerase (TIM)"/>
    <property type="match status" value="1"/>
</dbReference>
<dbReference type="UniPathway" id="UPA00109">
    <property type="reaction ID" value="UER00189"/>
</dbReference>
<dbReference type="GO" id="GO:0006096">
    <property type="term" value="P:glycolytic process"/>
    <property type="evidence" value="ECO:0007669"/>
    <property type="project" value="UniProtKB-UniPathway"/>
</dbReference>
<comment type="catalytic activity">
    <reaction evidence="4">
        <text>D-glyceraldehyde 3-phosphate = dihydroxyacetone phosphate</text>
        <dbReference type="Rhea" id="RHEA:18585"/>
        <dbReference type="ChEBI" id="CHEBI:57642"/>
        <dbReference type="ChEBI" id="CHEBI:59776"/>
        <dbReference type="EC" id="5.3.1.1"/>
    </reaction>
</comment>
<reference evidence="5" key="1">
    <citation type="journal article" date="2020" name="Stud. Mycol.">
        <title>101 Dothideomycetes genomes: a test case for predicting lifestyles and emergence of pathogens.</title>
        <authorList>
            <person name="Haridas S."/>
            <person name="Albert R."/>
            <person name="Binder M."/>
            <person name="Bloem J."/>
            <person name="Labutti K."/>
            <person name="Salamov A."/>
            <person name="Andreopoulos B."/>
            <person name="Baker S."/>
            <person name="Barry K."/>
            <person name="Bills G."/>
            <person name="Bluhm B."/>
            <person name="Cannon C."/>
            <person name="Castanera R."/>
            <person name="Culley D."/>
            <person name="Daum C."/>
            <person name="Ezra D."/>
            <person name="Gonzalez J."/>
            <person name="Henrissat B."/>
            <person name="Kuo A."/>
            <person name="Liang C."/>
            <person name="Lipzen A."/>
            <person name="Lutzoni F."/>
            <person name="Magnuson J."/>
            <person name="Mondo S."/>
            <person name="Nolan M."/>
            <person name="Ohm R."/>
            <person name="Pangilinan J."/>
            <person name="Park H.-J."/>
            <person name="Ramirez L."/>
            <person name="Alfaro M."/>
            <person name="Sun H."/>
            <person name="Tritt A."/>
            <person name="Yoshinaga Y."/>
            <person name="Zwiers L.-H."/>
            <person name="Turgeon B."/>
            <person name="Goodwin S."/>
            <person name="Spatafora J."/>
            <person name="Crous P."/>
            <person name="Grigoriev I."/>
        </authorList>
    </citation>
    <scope>NUCLEOTIDE SEQUENCE</scope>
    <source>
        <strain evidence="5">CBS 480.64</strain>
    </source>
</reference>
<comment type="pathway">
    <text evidence="4">Carbohydrate biosynthesis; gluconeogenesis.</text>
</comment>
<dbReference type="PANTHER" id="PTHR21139:SF2">
    <property type="entry name" value="TRIOSEPHOSPHATE ISOMERASE"/>
    <property type="match status" value="1"/>
</dbReference>
<gene>
    <name evidence="5" type="ORF">K470DRAFT_208759</name>
</gene>
<dbReference type="Pfam" id="PF00121">
    <property type="entry name" value="TIM"/>
    <property type="match status" value="1"/>
</dbReference>
<dbReference type="UniPathway" id="UPA00138"/>
<dbReference type="GO" id="GO:0006094">
    <property type="term" value="P:gluconeogenesis"/>
    <property type="evidence" value="ECO:0007669"/>
    <property type="project" value="UniProtKB-UniPathway"/>
</dbReference>
<evidence type="ECO:0000256" key="4">
    <source>
        <dbReference type="RuleBase" id="RU363013"/>
    </source>
</evidence>
<dbReference type="OrthoDB" id="6715177at2759"/>
<dbReference type="EMBL" id="MU005957">
    <property type="protein sequence ID" value="KAF2864429.1"/>
    <property type="molecule type" value="Genomic_DNA"/>
</dbReference>
<evidence type="ECO:0000313" key="6">
    <source>
        <dbReference type="Proteomes" id="UP000799421"/>
    </source>
</evidence>
<dbReference type="GO" id="GO:0046166">
    <property type="term" value="P:glyceraldehyde-3-phosphate biosynthetic process"/>
    <property type="evidence" value="ECO:0007669"/>
    <property type="project" value="TreeGrafter"/>
</dbReference>
<dbReference type="AlphaFoldDB" id="A0A6A7CBM1"/>
<comment type="similarity">
    <text evidence="1 4">Belongs to the triosephosphate isomerase family.</text>
</comment>
<dbReference type="InterPro" id="IPR035990">
    <property type="entry name" value="TIM_sf"/>
</dbReference>
<name>A0A6A7CBM1_9PEZI</name>
<dbReference type="PROSITE" id="PS51440">
    <property type="entry name" value="TIM_2"/>
    <property type="match status" value="1"/>
</dbReference>